<name>A0A835C5T4_9FABA</name>
<organism evidence="1 2">
    <name type="scientific">Senna tora</name>
    <dbReference type="NCBI Taxonomy" id="362788"/>
    <lineage>
        <taxon>Eukaryota</taxon>
        <taxon>Viridiplantae</taxon>
        <taxon>Streptophyta</taxon>
        <taxon>Embryophyta</taxon>
        <taxon>Tracheophyta</taxon>
        <taxon>Spermatophyta</taxon>
        <taxon>Magnoliopsida</taxon>
        <taxon>eudicotyledons</taxon>
        <taxon>Gunneridae</taxon>
        <taxon>Pentapetalae</taxon>
        <taxon>rosids</taxon>
        <taxon>fabids</taxon>
        <taxon>Fabales</taxon>
        <taxon>Fabaceae</taxon>
        <taxon>Caesalpinioideae</taxon>
        <taxon>Cassia clade</taxon>
        <taxon>Senna</taxon>
    </lineage>
</organism>
<dbReference type="Proteomes" id="UP000634136">
    <property type="component" value="Unassembled WGS sequence"/>
</dbReference>
<comment type="caution">
    <text evidence="1">The sequence shown here is derived from an EMBL/GenBank/DDBJ whole genome shotgun (WGS) entry which is preliminary data.</text>
</comment>
<dbReference type="PANTHER" id="PTHR45786">
    <property type="entry name" value="DNA BINDING PROTEIN-LIKE"/>
    <property type="match status" value="1"/>
</dbReference>
<keyword evidence="2" id="KW-1185">Reference proteome</keyword>
<evidence type="ECO:0000313" key="2">
    <source>
        <dbReference type="Proteomes" id="UP000634136"/>
    </source>
</evidence>
<accession>A0A835C5T4</accession>
<dbReference type="AlphaFoldDB" id="A0A835C5T4"/>
<evidence type="ECO:0008006" key="3">
    <source>
        <dbReference type="Google" id="ProtNLM"/>
    </source>
</evidence>
<protein>
    <recommendedName>
        <fullName evidence="3">Helitron helicase-like domain-containing protein</fullName>
    </recommendedName>
</protein>
<dbReference type="EMBL" id="JAAIUW010000005">
    <property type="protein sequence ID" value="KAF7833234.1"/>
    <property type="molecule type" value="Genomic_DNA"/>
</dbReference>
<proteinExistence type="predicted"/>
<evidence type="ECO:0000313" key="1">
    <source>
        <dbReference type="EMBL" id="KAF7833234.1"/>
    </source>
</evidence>
<dbReference type="OrthoDB" id="1434183at2759"/>
<reference evidence="1" key="1">
    <citation type="submission" date="2020-09" db="EMBL/GenBank/DDBJ databases">
        <title>Genome-Enabled Discovery of Anthraquinone Biosynthesis in Senna tora.</title>
        <authorList>
            <person name="Kang S.-H."/>
            <person name="Pandey R.P."/>
            <person name="Lee C.-M."/>
            <person name="Sim J.-S."/>
            <person name="Jeong J.-T."/>
            <person name="Choi B.-S."/>
            <person name="Jung M."/>
            <person name="Ginzburg D."/>
            <person name="Zhao K."/>
            <person name="Won S.Y."/>
            <person name="Oh T.-J."/>
            <person name="Yu Y."/>
            <person name="Kim N.-H."/>
            <person name="Lee O.R."/>
            <person name="Lee T.-H."/>
            <person name="Bashyal P."/>
            <person name="Kim T.-S."/>
            <person name="Lee W.-H."/>
            <person name="Kawkins C."/>
            <person name="Kim C.-K."/>
            <person name="Kim J.S."/>
            <person name="Ahn B.O."/>
            <person name="Rhee S.Y."/>
            <person name="Sohng J.K."/>
        </authorList>
    </citation>
    <scope>NUCLEOTIDE SEQUENCE</scope>
    <source>
        <tissue evidence="1">Leaf</tissue>
    </source>
</reference>
<sequence length="206" mass="24300">MHLIGGLLPLPGERPRLSQLYIYDTKNEVLIEDPCNATIIIQLSQMLDSVNPLTKVSRFVKDHPSASNRDNLRLKLIKKRHSEDRVYNLPTADEIAAFIVGNFDIYNGEKDIIVKKRSGTFQRINELHSLYFPMQYPLLFPFGEDRYRQDTLFRYSALNSKTKEKNLNLRQYFECILQDRRSQFNIYISQIKKAVTKIYCKWLYND</sequence>
<dbReference type="PANTHER" id="PTHR45786:SF74">
    <property type="entry name" value="ATP-DEPENDENT DNA HELICASE"/>
    <property type="match status" value="1"/>
</dbReference>
<gene>
    <name evidence="1" type="ORF">G2W53_015567</name>
</gene>